<comment type="caution">
    <text evidence="1">Lacks conserved residue(s) required for the propagation of feature annotation.</text>
</comment>
<dbReference type="EMBL" id="JAOQBH010000019">
    <property type="protein sequence ID" value="KAJ4122726.1"/>
    <property type="molecule type" value="Genomic_DNA"/>
</dbReference>
<dbReference type="Pfam" id="PF00082">
    <property type="entry name" value="Peptidase_S8"/>
    <property type="match status" value="1"/>
</dbReference>
<comment type="caution">
    <text evidence="3">The sequence shown here is derived from an EMBL/GenBank/DDBJ whole genome shotgun (WGS) entry which is preliminary data.</text>
</comment>
<evidence type="ECO:0000259" key="2">
    <source>
        <dbReference type="Pfam" id="PF00082"/>
    </source>
</evidence>
<evidence type="ECO:0000313" key="3">
    <source>
        <dbReference type="EMBL" id="KAJ4122726.1"/>
    </source>
</evidence>
<protein>
    <recommendedName>
        <fullName evidence="2">Peptidase S8/S53 domain-containing protein</fullName>
    </recommendedName>
</protein>
<comment type="similarity">
    <text evidence="1">Belongs to the peptidase S8 family.</text>
</comment>
<gene>
    <name evidence="3" type="ORF">NW768_010167</name>
</gene>
<sequence>MEFYKDGEEGEERLGIIKGWKDFVEPDNTSNKKDEFGHGSLMARLIMEICPSASILIARVAKDTKHLPKCEGNIAQAIKWAREQGADIVSMSFGLPHENDDIAREINPSDDKGQKKVIFLASAGNSPDEPEAFPARLPSVISIYATKRDGIFLGSNAQRPSDGSKILGTFGDGVPPEIQNEFDKEYRDICRPGSSIACAVAAGIGAIMLSYVSLLPDIVPEFNKKDQPVLEKIKSTHGMATVFRSMAVDKSGDYWLTPVPFWRNHKGPYDKNRAICVALLEKK</sequence>
<dbReference type="InterPro" id="IPR036852">
    <property type="entry name" value="Peptidase_S8/S53_dom_sf"/>
</dbReference>
<dbReference type="Gene3D" id="3.40.50.200">
    <property type="entry name" value="Peptidase S8/S53 domain"/>
    <property type="match status" value="1"/>
</dbReference>
<evidence type="ECO:0000256" key="1">
    <source>
        <dbReference type="PROSITE-ProRule" id="PRU01240"/>
    </source>
</evidence>
<keyword evidence="4" id="KW-1185">Reference proteome</keyword>
<dbReference type="Proteomes" id="UP001152024">
    <property type="component" value="Unassembled WGS sequence"/>
</dbReference>
<organism evidence="3 4">
    <name type="scientific">Fusarium equiseti</name>
    <name type="common">Fusarium scirpi</name>
    <dbReference type="NCBI Taxonomy" id="61235"/>
    <lineage>
        <taxon>Eukaryota</taxon>
        <taxon>Fungi</taxon>
        <taxon>Dikarya</taxon>
        <taxon>Ascomycota</taxon>
        <taxon>Pezizomycotina</taxon>
        <taxon>Sordariomycetes</taxon>
        <taxon>Hypocreomycetidae</taxon>
        <taxon>Hypocreales</taxon>
        <taxon>Nectriaceae</taxon>
        <taxon>Fusarium</taxon>
        <taxon>Fusarium incarnatum-equiseti species complex</taxon>
    </lineage>
</organism>
<dbReference type="PROSITE" id="PS51892">
    <property type="entry name" value="SUBTILASE"/>
    <property type="match status" value="1"/>
</dbReference>
<dbReference type="InterPro" id="IPR000209">
    <property type="entry name" value="Peptidase_S8/S53_dom"/>
</dbReference>
<dbReference type="SUPFAM" id="SSF52743">
    <property type="entry name" value="Subtilisin-like"/>
    <property type="match status" value="1"/>
</dbReference>
<accession>A0ABQ8R184</accession>
<reference evidence="3" key="1">
    <citation type="submission" date="2022-09" db="EMBL/GenBank/DDBJ databases">
        <title>Fusarium specimens isolated from Avocado Roots.</title>
        <authorList>
            <person name="Stajich J."/>
            <person name="Roper C."/>
            <person name="Heimlech-Rivalta G."/>
        </authorList>
    </citation>
    <scope>NUCLEOTIDE SEQUENCE</scope>
    <source>
        <strain evidence="3">CF00095</strain>
    </source>
</reference>
<feature type="domain" description="Peptidase S8/S53" evidence="2">
    <location>
        <begin position="25"/>
        <end position="210"/>
    </location>
</feature>
<name>A0ABQ8R184_FUSEQ</name>
<proteinExistence type="inferred from homology"/>
<evidence type="ECO:0000313" key="4">
    <source>
        <dbReference type="Proteomes" id="UP001152024"/>
    </source>
</evidence>